<dbReference type="InterPro" id="IPR046824">
    <property type="entry name" value="Mss51-like_C"/>
</dbReference>
<organism evidence="2">
    <name type="scientific">Spongospora subterranea</name>
    <dbReference type="NCBI Taxonomy" id="70186"/>
    <lineage>
        <taxon>Eukaryota</taxon>
        <taxon>Sar</taxon>
        <taxon>Rhizaria</taxon>
        <taxon>Endomyxa</taxon>
        <taxon>Phytomyxea</taxon>
        <taxon>Plasmodiophorida</taxon>
        <taxon>Plasmodiophoridae</taxon>
        <taxon>Spongospora</taxon>
    </lineage>
</organism>
<sequence>MGAIDTRSNTIVRALSRLAPTSLPSPLTIHIAGADGCEQTRAKDVFRILIHHVCIDHHRSLQIVLIGPNIADNAPLLVTANDQSDIPSAEIRFVSGIYSPSTLAQLSPPHLVFMFQAGVWAYDTWRESIAFARFICSYGVVITAYNIEECEDDEDRLVEWGLLNDSDWLWRTENNASAFEAISIPSPDIPGRMLTENQFWLALSPVTSQRQKHNHNILT</sequence>
<dbReference type="PANTHER" id="PTHR28069:SF1">
    <property type="entry name" value="PROTEIN MSS51, MITOCHONDRIAL"/>
    <property type="match status" value="1"/>
</dbReference>
<evidence type="ECO:0000259" key="1">
    <source>
        <dbReference type="Pfam" id="PF20179"/>
    </source>
</evidence>
<evidence type="ECO:0000313" key="2">
    <source>
        <dbReference type="EMBL" id="CRZ11347.1"/>
    </source>
</evidence>
<dbReference type="EMBL" id="HACM01010905">
    <property type="protein sequence ID" value="CRZ11347.1"/>
    <property type="molecule type" value="Transcribed_RNA"/>
</dbReference>
<accession>A0A0H5RCN8</accession>
<dbReference type="AlphaFoldDB" id="A0A0H5RCN8"/>
<feature type="domain" description="Mitochondrial splicing suppressor 51-like C-terminal" evidence="1">
    <location>
        <begin position="10"/>
        <end position="175"/>
    </location>
</feature>
<name>A0A0H5RCN8_9EUKA</name>
<protein>
    <recommendedName>
        <fullName evidence="1">Mitochondrial splicing suppressor 51-like C-terminal domain-containing protein</fullName>
    </recommendedName>
</protein>
<dbReference type="Pfam" id="PF20179">
    <property type="entry name" value="MSS51_C"/>
    <property type="match status" value="1"/>
</dbReference>
<proteinExistence type="predicted"/>
<reference evidence="2" key="1">
    <citation type="submission" date="2015-04" db="EMBL/GenBank/DDBJ databases">
        <title>The genome sequence of the plant pathogenic Rhizarian Plasmodiophora brassicae reveals insights in its biotrophic life cycle and the origin of chitin synthesis.</title>
        <authorList>
            <person name="Schwelm A."/>
            <person name="Fogelqvist J."/>
            <person name="Knaust A."/>
            <person name="Julke S."/>
            <person name="Lilja T."/>
            <person name="Dhandapani V."/>
            <person name="Bonilla-Rosso G."/>
            <person name="Karlsson M."/>
            <person name="Shevchenko A."/>
            <person name="Choi S.R."/>
            <person name="Kim H.G."/>
            <person name="Park J.Y."/>
            <person name="Lim Y.P."/>
            <person name="Ludwig-Muller J."/>
            <person name="Dixelius C."/>
        </authorList>
    </citation>
    <scope>NUCLEOTIDE SEQUENCE</scope>
    <source>
        <tissue evidence="2">Potato root galls</tissue>
    </source>
</reference>
<dbReference type="PANTHER" id="PTHR28069">
    <property type="entry name" value="GH20023P"/>
    <property type="match status" value="1"/>
</dbReference>